<name>A0A6A3CGV1_HIBSY</name>
<dbReference type="InterPro" id="IPR036691">
    <property type="entry name" value="Endo/exonu/phosph_ase_sf"/>
</dbReference>
<proteinExistence type="predicted"/>
<evidence type="ECO:0000256" key="2">
    <source>
        <dbReference type="ARBA" id="ARBA00022840"/>
    </source>
</evidence>
<dbReference type="Proteomes" id="UP000436088">
    <property type="component" value="Unassembled WGS sequence"/>
</dbReference>
<dbReference type="SUPFAM" id="SSF56219">
    <property type="entry name" value="DNase I-like"/>
    <property type="match status" value="1"/>
</dbReference>
<sequence length="926" mass="105900">MSIDGNFNIESSLEWFLARCPKVGRVQRFKSLAEKGRLVTEEEVVSSVAELLLHPKYTIPLIGCFRPIAQRVDIDDEEVINVIEFHIQHGRGLDLHELACLAFCRALDLAPFLLGSVLNYFKFAPPPFERILTKENILELSSKVTTYYLHVVQTSYRLLVLETNVFSKFWDWSCFLDFIRELVNLDQDNDIKFEEDISDIRWFGIRILSVILNMNDRVIAKFGAGAAEAHSCFLRWEEFCQDTAIEKAGAYIGTFEQNKPASEDIELCFSKENYLQSYGLGSFTSSQFHETEPPLRSRRLVEWDNKVAAIPFVMTSRSKRSFEMVLLAVSQKWLVLLSVNQNKVQNMFELIAEERNVPLEEEIEGGQEDDRIVLGRLVEGTLMQAENSEVIVKSSKRLNRGFPVPTCLSIRSAPDGRRGRGRYARVYRRSRDRRIWLCSAIEDDDFRPLATPKLKQNIYDFRRSQQFSRTIIGSGQDKDFNCSVDFQNTSMIPVISSDVVESVEAITVVTPSTHIRPDTRKGNENRRGELISEALDLVNNSTISSSSFSELMKEALDTWEVWEDDGWGLGSSEVCSCSKACQEDETRSLQHRVHRGLISLWNENVVQVIDQYVHSRFLALVGKFKNGPMVFVVINVYGPPVEAEKEDFYGELLNYVSAINLPVCLGGDFNAYLDPEEKMGKSQNWHTIDIFRSFVQHAKLINLPVSGGSFTWCSNRESSTWVRLDRFLICARFLKNFPNIAQFLLPKSISDHNPVLLEDKSTNWGPKLFRFFNFLLEEQGFDDLVEESLLSQAQSDFLEEVFTEQEVWQAISSSESAKAHGPDGFTMGFYKKYWKFLKKGNPESIKDYRPISLVGSLYKIISKVLSKRLISCVKDIVSPTQFAFISGRQFLDCACLANEGIDYWMKQGLQGVVFKVDFSRAYDTVD</sequence>
<feature type="domain" description="Reverse transcriptase" evidence="3">
    <location>
        <begin position="839"/>
        <end position="926"/>
    </location>
</feature>
<evidence type="ECO:0000313" key="4">
    <source>
        <dbReference type="EMBL" id="KAE8728625.1"/>
    </source>
</evidence>
<dbReference type="EMBL" id="VEPZ02000250">
    <property type="protein sequence ID" value="KAE8728625.1"/>
    <property type="molecule type" value="Genomic_DNA"/>
</dbReference>
<dbReference type="GO" id="GO:0030687">
    <property type="term" value="C:preribosome, large subunit precursor"/>
    <property type="evidence" value="ECO:0007669"/>
    <property type="project" value="TreeGrafter"/>
</dbReference>
<dbReference type="GO" id="GO:0005634">
    <property type="term" value="C:nucleus"/>
    <property type="evidence" value="ECO:0007669"/>
    <property type="project" value="TreeGrafter"/>
</dbReference>
<dbReference type="PANTHER" id="PTHR48103:SF2">
    <property type="entry name" value="MIDASIN"/>
    <property type="match status" value="1"/>
</dbReference>
<gene>
    <name evidence="4" type="ORF">F3Y22_tig00004122pilonHSYRG00001</name>
</gene>
<dbReference type="Pfam" id="PF00078">
    <property type="entry name" value="RVT_1"/>
    <property type="match status" value="1"/>
</dbReference>
<evidence type="ECO:0000313" key="5">
    <source>
        <dbReference type="Proteomes" id="UP000436088"/>
    </source>
</evidence>
<dbReference type="GO" id="GO:0005524">
    <property type="term" value="F:ATP binding"/>
    <property type="evidence" value="ECO:0007669"/>
    <property type="project" value="UniProtKB-KW"/>
</dbReference>
<dbReference type="GO" id="GO:0000055">
    <property type="term" value="P:ribosomal large subunit export from nucleus"/>
    <property type="evidence" value="ECO:0007669"/>
    <property type="project" value="TreeGrafter"/>
</dbReference>
<dbReference type="PANTHER" id="PTHR48103">
    <property type="entry name" value="MIDASIN-RELATED"/>
    <property type="match status" value="1"/>
</dbReference>
<organism evidence="4 5">
    <name type="scientific">Hibiscus syriacus</name>
    <name type="common">Rose of Sharon</name>
    <dbReference type="NCBI Taxonomy" id="106335"/>
    <lineage>
        <taxon>Eukaryota</taxon>
        <taxon>Viridiplantae</taxon>
        <taxon>Streptophyta</taxon>
        <taxon>Embryophyta</taxon>
        <taxon>Tracheophyta</taxon>
        <taxon>Spermatophyta</taxon>
        <taxon>Magnoliopsida</taxon>
        <taxon>eudicotyledons</taxon>
        <taxon>Gunneridae</taxon>
        <taxon>Pentapetalae</taxon>
        <taxon>rosids</taxon>
        <taxon>malvids</taxon>
        <taxon>Malvales</taxon>
        <taxon>Malvaceae</taxon>
        <taxon>Malvoideae</taxon>
        <taxon>Hibiscus</taxon>
    </lineage>
</organism>
<dbReference type="Gene3D" id="3.60.10.10">
    <property type="entry name" value="Endonuclease/exonuclease/phosphatase"/>
    <property type="match status" value="1"/>
</dbReference>
<keyword evidence="1" id="KW-0547">Nucleotide-binding</keyword>
<dbReference type="InterPro" id="IPR000477">
    <property type="entry name" value="RT_dom"/>
</dbReference>
<evidence type="ECO:0000256" key="1">
    <source>
        <dbReference type="ARBA" id="ARBA00022741"/>
    </source>
</evidence>
<comment type="caution">
    <text evidence="4">The sequence shown here is derived from an EMBL/GenBank/DDBJ whole genome shotgun (WGS) entry which is preliminary data.</text>
</comment>
<dbReference type="AlphaFoldDB" id="A0A6A3CGV1"/>
<keyword evidence="5" id="KW-1185">Reference proteome</keyword>
<reference evidence="4" key="1">
    <citation type="submission" date="2019-09" db="EMBL/GenBank/DDBJ databases">
        <title>Draft genome information of white flower Hibiscus syriacus.</title>
        <authorList>
            <person name="Kim Y.-M."/>
        </authorList>
    </citation>
    <scope>NUCLEOTIDE SEQUENCE [LARGE SCALE GENOMIC DNA]</scope>
    <source>
        <strain evidence="4">YM2019G1</strain>
    </source>
</reference>
<evidence type="ECO:0000259" key="3">
    <source>
        <dbReference type="Pfam" id="PF00078"/>
    </source>
</evidence>
<protein>
    <recommendedName>
        <fullName evidence="3">Reverse transcriptase domain-containing protein</fullName>
    </recommendedName>
</protein>
<keyword evidence="2" id="KW-0067">ATP-binding</keyword>
<dbReference type="GO" id="GO:0000027">
    <property type="term" value="P:ribosomal large subunit assembly"/>
    <property type="evidence" value="ECO:0007669"/>
    <property type="project" value="TreeGrafter"/>
</dbReference>
<accession>A0A6A3CGV1</accession>